<accession>A0AA97FCB1</accession>
<dbReference type="InterPro" id="IPR050625">
    <property type="entry name" value="ParA/MinD_ATPase"/>
</dbReference>
<dbReference type="InterPro" id="IPR014433">
    <property type="entry name" value="CooC"/>
</dbReference>
<dbReference type="RefSeq" id="WP_317135847.1">
    <property type="nucleotide sequence ID" value="NZ_CP043875.1"/>
</dbReference>
<proteinExistence type="predicted"/>
<name>A0AA97FCB1_9EURY</name>
<dbReference type="Gene3D" id="3.40.50.300">
    <property type="entry name" value="P-loop containing nucleotide triphosphate hydrolases"/>
    <property type="match status" value="1"/>
</dbReference>
<keyword evidence="1" id="KW-0547">Nucleotide-binding</keyword>
<dbReference type="GO" id="GO:0005829">
    <property type="term" value="C:cytosol"/>
    <property type="evidence" value="ECO:0007669"/>
    <property type="project" value="TreeGrafter"/>
</dbReference>
<dbReference type="Pfam" id="PF01656">
    <property type="entry name" value="CbiA"/>
    <property type="match status" value="1"/>
</dbReference>
<sequence length="288" mass="31374">MAVNYRLKSGKLSLRTGHEKDGDGLSKSRIVVAGKGGVGKTTLTSVLSMLYLKEGRRVLAVDEDPQQNLAYSLGYPVEKSSELIPLSKNHDYIEEKIGARPGSGWGHIMKLNPDVSDVVERFGIRITDNLGLLVMGSVVSAGNGCLCPENALLKSILRHMRQRDDEVIIMDTQAGVEHFGRAMSGGFSKSVIVSEPSYNSLSVAVHSSKLSRELGISDVHLVVNKIRNEDDIEKSKRLIESESFSSVHFLPFDEDVLASEPNTGSLVKGTGSYVSAVRDLFSVINRDD</sequence>
<dbReference type="EMBL" id="CP043875">
    <property type="protein sequence ID" value="WOF16432.1"/>
    <property type="molecule type" value="Genomic_DNA"/>
</dbReference>
<keyword evidence="2" id="KW-0067">ATP-binding</keyword>
<reference evidence="4 5" key="1">
    <citation type="submission" date="2019-09" db="EMBL/GenBank/DDBJ databases">
        <title>The complete genome of Methanoplanus sp. FWC-SCC4.</title>
        <authorList>
            <person name="Chen S.-C."/>
            <person name="Zhou Y.-Z."/>
            <person name="Lai M.-C."/>
        </authorList>
    </citation>
    <scope>NUCLEOTIDE SEQUENCE [LARGE SCALE GENOMIC DNA]</scope>
    <source>
        <strain evidence="4 5">FWC-SCC4</strain>
    </source>
</reference>
<evidence type="ECO:0000256" key="2">
    <source>
        <dbReference type="ARBA" id="ARBA00022840"/>
    </source>
</evidence>
<keyword evidence="5" id="KW-1185">Reference proteome</keyword>
<protein>
    <submittedName>
        <fullName evidence="4">AAA family ATPase</fullName>
    </submittedName>
</protein>
<dbReference type="InterPro" id="IPR002586">
    <property type="entry name" value="CobQ/CobB/MinD/ParA_Nub-bd_dom"/>
</dbReference>
<dbReference type="GO" id="GO:0051782">
    <property type="term" value="P:negative regulation of cell division"/>
    <property type="evidence" value="ECO:0007669"/>
    <property type="project" value="TreeGrafter"/>
</dbReference>
<evidence type="ECO:0000313" key="4">
    <source>
        <dbReference type="EMBL" id="WOF16432.1"/>
    </source>
</evidence>
<dbReference type="KEGG" id="mefw:F1737_06805"/>
<dbReference type="PANTHER" id="PTHR43384:SF6">
    <property type="entry name" value="SEPTUM SITE-DETERMINING PROTEIN MIND HOMOLOG, CHLOROPLASTIC"/>
    <property type="match status" value="1"/>
</dbReference>
<feature type="domain" description="CobQ/CobB/MinD/ParA nucleotide binding" evidence="3">
    <location>
        <begin position="30"/>
        <end position="257"/>
    </location>
</feature>
<evidence type="ECO:0000256" key="1">
    <source>
        <dbReference type="ARBA" id="ARBA00022741"/>
    </source>
</evidence>
<dbReference type="GeneID" id="85229863"/>
<dbReference type="GO" id="GO:0016887">
    <property type="term" value="F:ATP hydrolysis activity"/>
    <property type="evidence" value="ECO:0007669"/>
    <property type="project" value="TreeGrafter"/>
</dbReference>
<gene>
    <name evidence="4" type="ORF">F1737_06805</name>
</gene>
<dbReference type="GO" id="GO:0009898">
    <property type="term" value="C:cytoplasmic side of plasma membrane"/>
    <property type="evidence" value="ECO:0007669"/>
    <property type="project" value="TreeGrafter"/>
</dbReference>
<dbReference type="AlphaFoldDB" id="A0AA97FCB1"/>
<dbReference type="GO" id="GO:0005524">
    <property type="term" value="F:ATP binding"/>
    <property type="evidence" value="ECO:0007669"/>
    <property type="project" value="UniProtKB-KW"/>
</dbReference>
<evidence type="ECO:0000259" key="3">
    <source>
        <dbReference type="Pfam" id="PF01656"/>
    </source>
</evidence>
<organism evidence="4 5">
    <name type="scientific">Methanochimaera problematica</name>
    <dbReference type="NCBI Taxonomy" id="2609417"/>
    <lineage>
        <taxon>Archaea</taxon>
        <taxon>Methanobacteriati</taxon>
        <taxon>Methanobacteriota</taxon>
        <taxon>Stenosarchaea group</taxon>
        <taxon>Methanomicrobia</taxon>
        <taxon>Methanomicrobiales</taxon>
        <taxon>Methanomicrobiaceae</taxon>
        <taxon>Methanochimaera</taxon>
    </lineage>
</organism>
<evidence type="ECO:0000313" key="5">
    <source>
        <dbReference type="Proteomes" id="UP001301797"/>
    </source>
</evidence>
<dbReference type="SUPFAM" id="SSF52540">
    <property type="entry name" value="P-loop containing nucleoside triphosphate hydrolases"/>
    <property type="match status" value="1"/>
</dbReference>
<dbReference type="PIRSF" id="PIRSF005647">
    <property type="entry name" value="CooC"/>
    <property type="match status" value="1"/>
</dbReference>
<dbReference type="Proteomes" id="UP001301797">
    <property type="component" value="Chromosome"/>
</dbReference>
<dbReference type="PANTHER" id="PTHR43384">
    <property type="entry name" value="SEPTUM SITE-DETERMINING PROTEIN MIND HOMOLOG, CHLOROPLASTIC-RELATED"/>
    <property type="match status" value="1"/>
</dbReference>
<dbReference type="InterPro" id="IPR027417">
    <property type="entry name" value="P-loop_NTPase"/>
</dbReference>